<gene>
    <name evidence="2" type="ORF">A2639_00690</name>
</gene>
<comment type="caution">
    <text evidence="2">The sequence shown here is derived from an EMBL/GenBank/DDBJ whole genome shotgun (WGS) entry which is preliminary data.</text>
</comment>
<keyword evidence="1" id="KW-1133">Transmembrane helix</keyword>
<dbReference type="EMBL" id="MHOL01000016">
    <property type="protein sequence ID" value="OGZ62670.1"/>
    <property type="molecule type" value="Genomic_DNA"/>
</dbReference>
<protein>
    <submittedName>
        <fullName evidence="2">Uncharacterized protein</fullName>
    </submittedName>
</protein>
<organism evidence="2 3">
    <name type="scientific">Candidatus Staskawiczbacteria bacterium RIFCSPHIGHO2_01_FULL_34_27</name>
    <dbReference type="NCBI Taxonomy" id="1802199"/>
    <lineage>
        <taxon>Bacteria</taxon>
        <taxon>Candidatus Staskawicziibacteriota</taxon>
    </lineage>
</organism>
<reference evidence="2 3" key="1">
    <citation type="journal article" date="2016" name="Nat. Commun.">
        <title>Thousands of microbial genomes shed light on interconnected biogeochemical processes in an aquifer system.</title>
        <authorList>
            <person name="Anantharaman K."/>
            <person name="Brown C.T."/>
            <person name="Hug L.A."/>
            <person name="Sharon I."/>
            <person name="Castelle C.J."/>
            <person name="Probst A.J."/>
            <person name="Thomas B.C."/>
            <person name="Singh A."/>
            <person name="Wilkins M.J."/>
            <person name="Karaoz U."/>
            <person name="Brodie E.L."/>
            <person name="Williams K.H."/>
            <person name="Hubbard S.S."/>
            <person name="Banfield J.F."/>
        </authorList>
    </citation>
    <scope>NUCLEOTIDE SEQUENCE [LARGE SCALE GENOMIC DNA]</scope>
</reference>
<sequence length="160" mass="18532">MDKESGNQENYRTEYKEVATNHRFYAGLRFIVIAFTATLQSALVALYSQIMQRVLVSEETGQSIPPQFYIIPIIGMVSMFATFVIERRNISLFRAMIRRGKELEFHLGLTSGQFGRLAEPELVRPKGVRKFFTHTWSIGLLYTAILFMWIYFFLVAFLGL</sequence>
<feature type="transmembrane region" description="Helical" evidence="1">
    <location>
        <begin position="26"/>
        <end position="47"/>
    </location>
</feature>
<dbReference type="Proteomes" id="UP000178991">
    <property type="component" value="Unassembled WGS sequence"/>
</dbReference>
<accession>A0A1G2HK44</accession>
<proteinExistence type="predicted"/>
<dbReference type="AlphaFoldDB" id="A0A1G2HK44"/>
<keyword evidence="1" id="KW-0472">Membrane</keyword>
<feature type="transmembrane region" description="Helical" evidence="1">
    <location>
        <begin position="139"/>
        <end position="159"/>
    </location>
</feature>
<evidence type="ECO:0000313" key="2">
    <source>
        <dbReference type="EMBL" id="OGZ62670.1"/>
    </source>
</evidence>
<feature type="transmembrane region" description="Helical" evidence="1">
    <location>
        <begin position="67"/>
        <end position="85"/>
    </location>
</feature>
<name>A0A1G2HK44_9BACT</name>
<keyword evidence="1" id="KW-0812">Transmembrane</keyword>
<evidence type="ECO:0000313" key="3">
    <source>
        <dbReference type="Proteomes" id="UP000178991"/>
    </source>
</evidence>
<evidence type="ECO:0000256" key="1">
    <source>
        <dbReference type="SAM" id="Phobius"/>
    </source>
</evidence>